<dbReference type="EMBL" id="CM007891">
    <property type="protein sequence ID" value="OTG34265.1"/>
    <property type="molecule type" value="Genomic_DNA"/>
</dbReference>
<gene>
    <name evidence="2" type="ORF">HannXRQ_Chr02g0043841</name>
    <name evidence="1" type="ORF">HanXRQr2_Chr02g0063341</name>
</gene>
<evidence type="ECO:0000313" key="2">
    <source>
        <dbReference type="EMBL" id="OTG34265.1"/>
    </source>
</evidence>
<dbReference type="InParanoid" id="A0A251VFB1"/>
<reference evidence="1 3" key="1">
    <citation type="journal article" date="2017" name="Nature">
        <title>The sunflower genome provides insights into oil metabolism, flowering and Asterid evolution.</title>
        <authorList>
            <person name="Badouin H."/>
            <person name="Gouzy J."/>
            <person name="Grassa C.J."/>
            <person name="Murat F."/>
            <person name="Staton S.E."/>
            <person name="Cottret L."/>
            <person name="Lelandais-Briere C."/>
            <person name="Owens G.L."/>
            <person name="Carrere S."/>
            <person name="Mayjonade B."/>
            <person name="Legrand L."/>
            <person name="Gill N."/>
            <person name="Kane N.C."/>
            <person name="Bowers J.E."/>
            <person name="Hubner S."/>
            <person name="Bellec A."/>
            <person name="Berard A."/>
            <person name="Berges H."/>
            <person name="Blanchet N."/>
            <person name="Boniface M.C."/>
            <person name="Brunel D."/>
            <person name="Catrice O."/>
            <person name="Chaidir N."/>
            <person name="Claudel C."/>
            <person name="Donnadieu C."/>
            <person name="Faraut T."/>
            <person name="Fievet G."/>
            <person name="Helmstetter N."/>
            <person name="King M."/>
            <person name="Knapp S.J."/>
            <person name="Lai Z."/>
            <person name="Le Paslier M.C."/>
            <person name="Lippi Y."/>
            <person name="Lorenzon L."/>
            <person name="Mandel J.R."/>
            <person name="Marage G."/>
            <person name="Marchand G."/>
            <person name="Marquand E."/>
            <person name="Bret-Mestries E."/>
            <person name="Morien E."/>
            <person name="Nambeesan S."/>
            <person name="Nguyen T."/>
            <person name="Pegot-Espagnet P."/>
            <person name="Pouilly N."/>
            <person name="Raftis F."/>
            <person name="Sallet E."/>
            <person name="Schiex T."/>
            <person name="Thomas J."/>
            <person name="Vandecasteele C."/>
            <person name="Vares D."/>
            <person name="Vear F."/>
            <person name="Vautrin S."/>
            <person name="Crespi M."/>
            <person name="Mangin B."/>
            <person name="Burke J.M."/>
            <person name="Salse J."/>
            <person name="Munos S."/>
            <person name="Vincourt P."/>
            <person name="Rieseberg L.H."/>
            <person name="Langlade N.B."/>
        </authorList>
    </citation>
    <scope>NUCLEOTIDE SEQUENCE [LARGE SCALE GENOMIC DNA]</scope>
    <source>
        <strain evidence="3">cv. SF193</strain>
        <tissue evidence="1">Leaves</tissue>
    </source>
</reference>
<dbReference type="EMBL" id="MNCJ02000317">
    <property type="protein sequence ID" value="KAF5818290.1"/>
    <property type="molecule type" value="Genomic_DNA"/>
</dbReference>
<evidence type="ECO:0000313" key="3">
    <source>
        <dbReference type="Proteomes" id="UP000215914"/>
    </source>
</evidence>
<name>A0A251VFB1_HELAN</name>
<organism evidence="2 3">
    <name type="scientific">Helianthus annuus</name>
    <name type="common">Common sunflower</name>
    <dbReference type="NCBI Taxonomy" id="4232"/>
    <lineage>
        <taxon>Eukaryota</taxon>
        <taxon>Viridiplantae</taxon>
        <taxon>Streptophyta</taxon>
        <taxon>Embryophyta</taxon>
        <taxon>Tracheophyta</taxon>
        <taxon>Spermatophyta</taxon>
        <taxon>Magnoliopsida</taxon>
        <taxon>eudicotyledons</taxon>
        <taxon>Gunneridae</taxon>
        <taxon>Pentapetalae</taxon>
        <taxon>asterids</taxon>
        <taxon>campanulids</taxon>
        <taxon>Asterales</taxon>
        <taxon>Asteraceae</taxon>
        <taxon>Asteroideae</taxon>
        <taxon>Heliantheae alliance</taxon>
        <taxon>Heliantheae</taxon>
        <taxon>Helianthus</taxon>
    </lineage>
</organism>
<protein>
    <submittedName>
        <fullName evidence="2">Uncharacterized protein</fullName>
    </submittedName>
</protein>
<evidence type="ECO:0000313" key="1">
    <source>
        <dbReference type="EMBL" id="KAF5818290.1"/>
    </source>
</evidence>
<dbReference type="Proteomes" id="UP000215914">
    <property type="component" value="Chromosome 2"/>
</dbReference>
<dbReference type="Gramene" id="mRNA:HanXRQr2_Chr02g0063341">
    <property type="protein sequence ID" value="CDS:HanXRQr2_Chr02g0063341.1"/>
    <property type="gene ID" value="HanXRQr2_Chr02g0063341"/>
</dbReference>
<reference evidence="1" key="3">
    <citation type="submission" date="2020-06" db="EMBL/GenBank/DDBJ databases">
        <title>Helianthus annuus Genome sequencing and assembly Release 2.</title>
        <authorList>
            <person name="Gouzy J."/>
            <person name="Langlade N."/>
            <person name="Munos S."/>
        </authorList>
    </citation>
    <scope>NUCLEOTIDE SEQUENCE</scope>
    <source>
        <tissue evidence="1">Leaves</tissue>
    </source>
</reference>
<proteinExistence type="predicted"/>
<accession>A0A251VFB1</accession>
<keyword evidence="3" id="KW-1185">Reference proteome</keyword>
<sequence>MMFSQLSQLSLHLFRVLLPHIPQSTHLLMSLHRPLFQMDLQAIYNSCILFLPGYPLVTQARQDLQDTHISHLERLTHTIYRMFQSSTLRHNTHHRMLCLLQTRNIHLTTQAPLLITLFSLYSFRLTYFLGDSMSCSSLLTPDLHLHQFIHHLMLHHF</sequence>
<dbReference type="AlphaFoldDB" id="A0A251VFB1"/>
<reference evidence="2" key="2">
    <citation type="submission" date="2017-02" db="EMBL/GenBank/DDBJ databases">
        <title>Sunflower complete genome.</title>
        <authorList>
            <person name="Langlade N."/>
            <person name="Munos S."/>
        </authorList>
    </citation>
    <scope>NUCLEOTIDE SEQUENCE [LARGE SCALE GENOMIC DNA]</scope>
    <source>
        <tissue evidence="2">Leaves</tissue>
    </source>
</reference>